<dbReference type="InterPro" id="IPR036880">
    <property type="entry name" value="Kunitz_BPTI_sf"/>
</dbReference>
<reference evidence="4" key="1">
    <citation type="submission" date="2012-11" db="EMBL/GenBank/DDBJ databases">
        <authorList>
            <person name="Lucero-Rivera Y.E."/>
            <person name="Tovar-Ramirez D."/>
        </authorList>
    </citation>
    <scope>NUCLEOTIDE SEQUENCE</scope>
    <source>
        <tissue evidence="4">Salivary gland</tissue>
    </source>
</reference>
<keyword evidence="2" id="KW-0732">Signal</keyword>
<reference evidence="4" key="2">
    <citation type="journal article" date="2015" name="J. Proteomics">
        <title>Sexual differences in the sialomes of the zebra tick, Rhipicephalus pulchellus.</title>
        <authorList>
            <person name="Tan A.W."/>
            <person name="Francischetti I.M."/>
            <person name="Slovak M."/>
            <person name="Kini R.M."/>
            <person name="Ribeiro J.M."/>
        </authorList>
    </citation>
    <scope>NUCLEOTIDE SEQUENCE</scope>
    <source>
        <tissue evidence="4">Salivary gland</tissue>
    </source>
</reference>
<dbReference type="InterPro" id="IPR002223">
    <property type="entry name" value="Kunitz_BPTI"/>
</dbReference>
<proteinExistence type="evidence at transcript level"/>
<dbReference type="PROSITE" id="PS51257">
    <property type="entry name" value="PROKAR_LIPOPROTEIN"/>
    <property type="match status" value="1"/>
</dbReference>
<dbReference type="Pfam" id="PF00014">
    <property type="entry name" value="Kunitz_BPTI"/>
    <property type="match status" value="1"/>
</dbReference>
<organism evidence="4">
    <name type="scientific">Rhipicephalus pulchellus</name>
    <name type="common">Yellow backed tick</name>
    <name type="synonym">Dermacentor pulchellus</name>
    <dbReference type="NCBI Taxonomy" id="72859"/>
    <lineage>
        <taxon>Eukaryota</taxon>
        <taxon>Metazoa</taxon>
        <taxon>Ecdysozoa</taxon>
        <taxon>Arthropoda</taxon>
        <taxon>Chelicerata</taxon>
        <taxon>Arachnida</taxon>
        <taxon>Acari</taxon>
        <taxon>Parasitiformes</taxon>
        <taxon>Ixodida</taxon>
        <taxon>Ixodoidea</taxon>
        <taxon>Ixodidae</taxon>
        <taxon>Rhipicephalinae</taxon>
        <taxon>Rhipicephalus</taxon>
        <taxon>Rhipicephalus</taxon>
    </lineage>
</organism>
<dbReference type="Gene3D" id="4.10.410.10">
    <property type="entry name" value="Pancreatic trypsin inhibitor Kunitz domain"/>
    <property type="match status" value="1"/>
</dbReference>
<feature type="chain" id="PRO_5003981216" evidence="2">
    <location>
        <begin position="28"/>
        <end position="208"/>
    </location>
</feature>
<accession>L7MBV6</accession>
<feature type="region of interest" description="Disordered" evidence="1">
    <location>
        <begin position="165"/>
        <end position="194"/>
    </location>
</feature>
<evidence type="ECO:0000256" key="1">
    <source>
        <dbReference type="SAM" id="MobiDB-lite"/>
    </source>
</evidence>
<evidence type="ECO:0000259" key="3">
    <source>
        <dbReference type="Pfam" id="PF00014"/>
    </source>
</evidence>
<feature type="signal peptide" evidence="2">
    <location>
        <begin position="1"/>
        <end position="27"/>
    </location>
</feature>
<sequence>MWSPEKMAHALLLHIVLLACTLQLKFARYVPNASKGKHSLNQKCRIEPTVEECDTILLSWSYSRDSETCDKGYVCADCVNRFETQEQCEKTCHAKTVEKPKWIWKQYWDCRQWLMRGSGCQQFWFESGKNRFGVISQLLYYTGCGPDSKRIFQYDFKRKKCHAVSKPPPKSVHLKTKTREETKGGAHQARQRLRQIIENRTLPPSYSG</sequence>
<evidence type="ECO:0000313" key="4">
    <source>
        <dbReference type="EMBL" id="JAA60639.1"/>
    </source>
</evidence>
<dbReference type="GO" id="GO:0004867">
    <property type="term" value="F:serine-type endopeptidase inhibitor activity"/>
    <property type="evidence" value="ECO:0007669"/>
    <property type="project" value="InterPro"/>
</dbReference>
<protein>
    <submittedName>
        <fullName evidence="4">Putative kunitz-like peptide</fullName>
    </submittedName>
</protein>
<dbReference type="SUPFAM" id="SSF57362">
    <property type="entry name" value="BPTI-like"/>
    <property type="match status" value="1"/>
</dbReference>
<dbReference type="EMBL" id="GACK01004395">
    <property type="protein sequence ID" value="JAA60639.1"/>
    <property type="molecule type" value="mRNA"/>
</dbReference>
<name>L7MBV6_RHIPC</name>
<feature type="domain" description="BPTI/Kunitz inhibitor" evidence="3">
    <location>
        <begin position="44"/>
        <end position="92"/>
    </location>
</feature>
<dbReference type="AlphaFoldDB" id="L7MBV6"/>
<evidence type="ECO:0000256" key="2">
    <source>
        <dbReference type="SAM" id="SignalP"/>
    </source>
</evidence>